<evidence type="ECO:0000313" key="13">
    <source>
        <dbReference type="EMBL" id="KAH6590935.1"/>
    </source>
</evidence>
<feature type="transmembrane region" description="Helical" evidence="11">
    <location>
        <begin position="636"/>
        <end position="654"/>
    </location>
</feature>
<comment type="subcellular location">
    <subcellularLocation>
        <location evidence="1">Membrane</location>
        <topology evidence="1">Multi-pass membrane protein</topology>
    </subcellularLocation>
</comment>
<evidence type="ECO:0000256" key="1">
    <source>
        <dbReference type="ARBA" id="ARBA00004141"/>
    </source>
</evidence>
<dbReference type="InterPro" id="IPR026082">
    <property type="entry name" value="ABCA"/>
</dbReference>
<evidence type="ECO:0000256" key="5">
    <source>
        <dbReference type="ARBA" id="ARBA00022737"/>
    </source>
</evidence>
<feature type="transmembrane region" description="Helical" evidence="11">
    <location>
        <begin position="569"/>
        <end position="594"/>
    </location>
</feature>
<evidence type="ECO:0000256" key="4">
    <source>
        <dbReference type="ARBA" id="ARBA00022692"/>
    </source>
</evidence>
<feature type="compositionally biased region" description="Pro residues" evidence="10">
    <location>
        <begin position="11"/>
        <end position="64"/>
    </location>
</feature>
<reference evidence="13 14" key="1">
    <citation type="submission" date="2021-02" db="EMBL/GenBank/DDBJ databases">
        <title>Variation within the Batrachochytrium salamandrivorans European outbreak.</title>
        <authorList>
            <person name="Kelly M."/>
            <person name="Pasmans F."/>
            <person name="Shea T.P."/>
            <person name="Munoz J.F."/>
            <person name="Carranza S."/>
            <person name="Cuomo C.A."/>
            <person name="Martel A."/>
        </authorList>
    </citation>
    <scope>NUCLEOTIDE SEQUENCE [LARGE SCALE GENOMIC DNA]</scope>
    <source>
        <strain evidence="13 14">AMFP18/2</strain>
    </source>
</reference>
<sequence length="1124" mass="124583">MQRSSAETPSPTAPPSPSITQPPSPSITQPPSPSIQQPSPPIQQPPSPSIQQPSPPIPQPPPSPSIQQPPLNSNPPASNGPTTNGKGSDCTLQSNSQIFLLGPPRQLTALARKAYSYQRRQWFTNLCCISACPLIMVLVSTLLGNFIASLVLHSIPAADYLYCSKENASDSFNVPYWSNFDPHLPSTNSTGLTDAINSTVTHTNWALLTPSASLTPPDMFSLNYKRPCVYWYGEDYPQDQGSIYEISPGVSGTLIRDSAYLATPLGGWLNVLRASLSSRTNDWRADQQSQSDNTIFLRTQRRTWVVYGADPSVDSKLIGVKNESIELSLAQLSGMPAGPAFMSPQDTDTGIFGTIPTRFFLNQGSIFLNTSMTGVAVPWFVPMGGDGFAIDDFISASIHKVIDEINNLDKSALLASPSNMRNIQYLYLQISKIHYNVPHGGIYIKKIDHINKQYAFDLHFGYDFRLTAASRFPRSEDRTMLQMTQLSNGILRNSNVSKLGRAAITQGLRVFPQVRNSQFSVSFAGPIGGILFPFGVSFLLPIFVIILTQEKESRILIVMKMNGVTPGRYYASHYITFYILYAISVAIFLLSGYIGKLTLFTLTDPAVLLLLFFIWGHNQISLAFFFSSFLRTSRNALVVVFLIVLCSVIVSLALDRIFRRGDRVPLPFFLWTPFAFYRSLSQLNRASYLPSSQPYKLRNMVPGDEVFTALMFMIAEIPVFLGVAGYLAAVLPSDFGVRMPWHFPFSLPYHTWKKSSINQKDAHDPKLDHDVTVPIGTDGLEGEDNDVRTERARIDDGDYNHASPIVINHIRKIYKSGHGIGSKLAIKDVTFAVEEGIVFGLLGPNGAGKTTLLSILTGLYETTSGTAKLAGFDIKTEMNEVCKRIGICPQFDILWDDLTVGDHLYFYARLKGLHKHEERTAVNQALADVYLERFENRQTKRLSGGEKRRLSIAIALLGNPKVVFLDEPTTGLDPEVRRLIWGIINKAKTGKTIVLTTHSMEEAEALCQRISIMAKGNLRCIANPVRLKQIYGSGYHIHFNSLAQDTDRASAFIESVLPMGWRQVDAFDTSVSYEFASNAGKLSSLFKTIESRKAQEGILDWGVGQTTLEEVFIRLLDEADIETN</sequence>
<dbReference type="InterPro" id="IPR003439">
    <property type="entry name" value="ABC_transporter-like_ATP-bd"/>
</dbReference>
<dbReference type="InterPro" id="IPR013525">
    <property type="entry name" value="ABC2_TM"/>
</dbReference>
<dbReference type="EMBL" id="JAFCIX010000418">
    <property type="protein sequence ID" value="KAH6590935.1"/>
    <property type="molecule type" value="Genomic_DNA"/>
</dbReference>
<evidence type="ECO:0000256" key="2">
    <source>
        <dbReference type="ARBA" id="ARBA00008869"/>
    </source>
</evidence>
<keyword evidence="6" id="KW-0547">Nucleotide-binding</keyword>
<dbReference type="SMART" id="SM00382">
    <property type="entry name" value="AAA"/>
    <property type="match status" value="1"/>
</dbReference>
<dbReference type="PANTHER" id="PTHR19229:SF36">
    <property type="entry name" value="ATP-BINDING CASSETTE SUB-FAMILY A MEMBER 2"/>
    <property type="match status" value="1"/>
</dbReference>
<evidence type="ECO:0000256" key="6">
    <source>
        <dbReference type="ARBA" id="ARBA00022741"/>
    </source>
</evidence>
<keyword evidence="8 11" id="KW-1133">Transmembrane helix</keyword>
<organism evidence="13 14">
    <name type="scientific">Batrachochytrium salamandrivorans</name>
    <dbReference type="NCBI Taxonomy" id="1357716"/>
    <lineage>
        <taxon>Eukaryota</taxon>
        <taxon>Fungi</taxon>
        <taxon>Fungi incertae sedis</taxon>
        <taxon>Chytridiomycota</taxon>
        <taxon>Chytridiomycota incertae sedis</taxon>
        <taxon>Chytridiomycetes</taxon>
        <taxon>Rhizophydiales</taxon>
        <taxon>Rhizophydiales incertae sedis</taxon>
        <taxon>Batrachochytrium</taxon>
    </lineage>
</organism>
<dbReference type="CDD" id="cd03263">
    <property type="entry name" value="ABC_subfamily_A"/>
    <property type="match status" value="1"/>
</dbReference>
<proteinExistence type="inferred from homology"/>
<evidence type="ECO:0000259" key="12">
    <source>
        <dbReference type="PROSITE" id="PS50893"/>
    </source>
</evidence>
<keyword evidence="4 11" id="KW-0812">Transmembrane</keyword>
<dbReference type="Pfam" id="PF00005">
    <property type="entry name" value="ABC_tran"/>
    <property type="match status" value="1"/>
</dbReference>
<name>A0ABQ8F2C7_9FUNG</name>
<evidence type="ECO:0000256" key="3">
    <source>
        <dbReference type="ARBA" id="ARBA00022448"/>
    </source>
</evidence>
<evidence type="ECO:0000256" key="9">
    <source>
        <dbReference type="ARBA" id="ARBA00023136"/>
    </source>
</evidence>
<dbReference type="PANTHER" id="PTHR19229">
    <property type="entry name" value="ATP-BINDING CASSETTE TRANSPORTER SUBFAMILY A ABCA"/>
    <property type="match status" value="1"/>
</dbReference>
<evidence type="ECO:0000313" key="14">
    <source>
        <dbReference type="Proteomes" id="UP001648503"/>
    </source>
</evidence>
<dbReference type="Gene3D" id="3.40.50.300">
    <property type="entry name" value="P-loop containing nucleotide triphosphate hydrolases"/>
    <property type="match status" value="1"/>
</dbReference>
<comment type="caution">
    <text evidence="13">The sequence shown here is derived from an EMBL/GenBank/DDBJ whole genome shotgun (WGS) entry which is preliminary data.</text>
</comment>
<feature type="transmembrane region" description="Helical" evidence="11">
    <location>
        <begin position="523"/>
        <end position="548"/>
    </location>
</feature>
<protein>
    <recommendedName>
        <fullName evidence="12">ABC transporter domain-containing protein</fullName>
    </recommendedName>
</protein>
<dbReference type="InterPro" id="IPR003593">
    <property type="entry name" value="AAA+_ATPase"/>
</dbReference>
<evidence type="ECO:0000256" key="7">
    <source>
        <dbReference type="ARBA" id="ARBA00022840"/>
    </source>
</evidence>
<dbReference type="PROSITE" id="PS50893">
    <property type="entry name" value="ABC_TRANSPORTER_2"/>
    <property type="match status" value="1"/>
</dbReference>
<comment type="similarity">
    <text evidence="2">Belongs to the ABC transporter superfamily. ABCA family.</text>
</comment>
<dbReference type="InterPro" id="IPR017871">
    <property type="entry name" value="ABC_transporter-like_CS"/>
</dbReference>
<dbReference type="Proteomes" id="UP001648503">
    <property type="component" value="Unassembled WGS sequence"/>
</dbReference>
<evidence type="ECO:0000256" key="10">
    <source>
        <dbReference type="SAM" id="MobiDB-lite"/>
    </source>
</evidence>
<keyword evidence="14" id="KW-1185">Reference proteome</keyword>
<dbReference type="PROSITE" id="PS00211">
    <property type="entry name" value="ABC_TRANSPORTER_1"/>
    <property type="match status" value="1"/>
</dbReference>
<dbReference type="Pfam" id="PF12698">
    <property type="entry name" value="ABC2_membrane_3"/>
    <property type="match status" value="1"/>
</dbReference>
<accession>A0ABQ8F2C7</accession>
<evidence type="ECO:0000256" key="11">
    <source>
        <dbReference type="SAM" id="Phobius"/>
    </source>
</evidence>
<keyword evidence="3" id="KW-0813">Transport</keyword>
<keyword evidence="9 11" id="KW-0472">Membrane</keyword>
<dbReference type="SUPFAM" id="SSF52540">
    <property type="entry name" value="P-loop containing nucleoside triphosphate hydrolases"/>
    <property type="match status" value="1"/>
</dbReference>
<feature type="domain" description="ABC transporter" evidence="12">
    <location>
        <begin position="808"/>
        <end position="1040"/>
    </location>
</feature>
<feature type="transmembrane region" description="Helical" evidence="11">
    <location>
        <begin position="122"/>
        <end position="147"/>
    </location>
</feature>
<dbReference type="InterPro" id="IPR027417">
    <property type="entry name" value="P-loop_NTPase"/>
</dbReference>
<keyword evidence="7" id="KW-0067">ATP-binding</keyword>
<feature type="transmembrane region" description="Helical" evidence="11">
    <location>
        <begin position="706"/>
        <end position="731"/>
    </location>
</feature>
<keyword evidence="5" id="KW-0677">Repeat</keyword>
<gene>
    <name evidence="13" type="ORF">BASA50_008935</name>
</gene>
<evidence type="ECO:0000256" key="8">
    <source>
        <dbReference type="ARBA" id="ARBA00022989"/>
    </source>
</evidence>
<feature type="compositionally biased region" description="Polar residues" evidence="10">
    <location>
        <begin position="74"/>
        <end position="91"/>
    </location>
</feature>
<feature type="transmembrane region" description="Helical" evidence="11">
    <location>
        <begin position="606"/>
        <end position="629"/>
    </location>
</feature>
<feature type="region of interest" description="Disordered" evidence="10">
    <location>
        <begin position="1"/>
        <end position="91"/>
    </location>
</feature>